<sequence>MINPCTMREFTLIGLLGWGMLMTPMARAQSTSADPVYPEQAVTDILDNCHQQTAQFLPPDFIEPLCQCVLTRFQAEFSYTDYEHLIDEAEKTGEDPPQFSQIGRKCALEQLI</sequence>
<dbReference type="EMBL" id="JAQOSO010000010">
    <property type="protein sequence ID" value="MDJ1172949.1"/>
    <property type="molecule type" value="Genomic_DNA"/>
</dbReference>
<gene>
    <name evidence="1" type="ORF">PMG25_02480</name>
</gene>
<name>A0ABT7B1A7_9CYAN</name>
<accession>A0ABT7B1A7</accession>
<protein>
    <submittedName>
        <fullName evidence="1">Uncharacterized protein</fullName>
    </submittedName>
</protein>
<keyword evidence="2" id="KW-1185">Reference proteome</keyword>
<dbReference type="RefSeq" id="WP_283765327.1">
    <property type="nucleotide sequence ID" value="NZ_JAQOSO010000010.1"/>
</dbReference>
<evidence type="ECO:0000313" key="2">
    <source>
        <dbReference type="Proteomes" id="UP001235849"/>
    </source>
</evidence>
<dbReference type="Proteomes" id="UP001235849">
    <property type="component" value="Unassembled WGS sequence"/>
</dbReference>
<reference evidence="1 2" key="1">
    <citation type="submission" date="2023-01" db="EMBL/GenBank/DDBJ databases">
        <title>Novel diversity within Roseofilum (Cyanobacteria; Desertifilaceae) from marine benthic mats with descriptions of four novel species.</title>
        <authorList>
            <person name="Wang Y."/>
            <person name="Berthold D.E."/>
            <person name="Hu J."/>
            <person name="Lefler F.W."/>
            <person name="Laughinghouse H.D. IV."/>
        </authorList>
    </citation>
    <scope>NUCLEOTIDE SEQUENCE [LARGE SCALE GENOMIC DNA]</scope>
    <source>
        <strain evidence="1 2">BLCC-M114</strain>
    </source>
</reference>
<organism evidence="1 2">
    <name type="scientific">Roseofilum capinflatum BLCC-M114</name>
    <dbReference type="NCBI Taxonomy" id="3022440"/>
    <lineage>
        <taxon>Bacteria</taxon>
        <taxon>Bacillati</taxon>
        <taxon>Cyanobacteriota</taxon>
        <taxon>Cyanophyceae</taxon>
        <taxon>Desertifilales</taxon>
        <taxon>Desertifilaceae</taxon>
        <taxon>Roseofilum</taxon>
        <taxon>Roseofilum capinflatum</taxon>
    </lineage>
</organism>
<evidence type="ECO:0000313" key="1">
    <source>
        <dbReference type="EMBL" id="MDJ1172949.1"/>
    </source>
</evidence>
<proteinExistence type="predicted"/>
<comment type="caution">
    <text evidence="1">The sequence shown here is derived from an EMBL/GenBank/DDBJ whole genome shotgun (WGS) entry which is preliminary data.</text>
</comment>